<evidence type="ECO:0000313" key="1">
    <source>
        <dbReference type="EMBL" id="UOB20909.1"/>
    </source>
</evidence>
<dbReference type="Proteomes" id="UP000830343">
    <property type="component" value="Chromosome"/>
</dbReference>
<dbReference type="EMBL" id="CP094348">
    <property type="protein sequence ID" value="UOB20909.1"/>
    <property type="molecule type" value="Genomic_DNA"/>
</dbReference>
<organism evidence="1 2">
    <name type="scientific">Macrococcus armenti</name>
    <dbReference type="NCBI Taxonomy" id="2875764"/>
    <lineage>
        <taxon>Bacteria</taxon>
        <taxon>Bacillati</taxon>
        <taxon>Bacillota</taxon>
        <taxon>Bacilli</taxon>
        <taxon>Bacillales</taxon>
        <taxon>Staphylococcaceae</taxon>
        <taxon>Macrococcus</taxon>
    </lineage>
</organism>
<reference evidence="1" key="1">
    <citation type="submission" date="2022-03" db="EMBL/GenBank/DDBJ databases">
        <authorList>
            <person name="Vrbovska V."/>
            <person name="Kovarovic V."/>
            <person name="Botka T."/>
            <person name="Pantucek R."/>
        </authorList>
    </citation>
    <scope>NUCLEOTIDE SEQUENCE</scope>
    <source>
        <strain evidence="1">CCM 2609</strain>
    </source>
</reference>
<name>A0ABY3ZY78_9STAP</name>
<gene>
    <name evidence="1" type="ORF">MRZ06_02175</name>
</gene>
<evidence type="ECO:0000313" key="2">
    <source>
        <dbReference type="Proteomes" id="UP000830343"/>
    </source>
</evidence>
<protein>
    <submittedName>
        <fullName evidence="1">Uncharacterized protein</fullName>
    </submittedName>
</protein>
<reference evidence="1" key="2">
    <citation type="submission" date="2022-04" db="EMBL/GenBank/DDBJ databases">
        <title>Antimicrobial genetic elements in methicillin-resistant Macrococcus armenti.</title>
        <authorList>
            <person name="Keller J.E."/>
            <person name="Schwendener S."/>
            <person name="Pantucek R."/>
            <person name="Perreten V."/>
        </authorList>
    </citation>
    <scope>NUCLEOTIDE SEQUENCE</scope>
    <source>
        <strain evidence="1">CCM 2609</strain>
    </source>
</reference>
<keyword evidence="2" id="KW-1185">Reference proteome</keyword>
<proteinExistence type="predicted"/>
<dbReference type="RefSeq" id="WP_243366197.1">
    <property type="nucleotide sequence ID" value="NZ_CP094348.1"/>
</dbReference>
<accession>A0ABY3ZY78</accession>
<sequence>MAKLYNLVIEKEEVIKSPPRSVESKKITYQMNKIINKSLEDIVKCYDQVSRNKYHYVYVVQNLNDMLTVVGKSSFKTCNNQKQINNKAQGDLFDDISHWNKKFNSIGKLKGTQHIEVSKYCIKMSNLNYGSDELDAFFRENRGDIKKYLRRLYKNAWIIPINGDNSTAKKVERLLGNFLLNEKKCFISNKYSHIS</sequence>